<dbReference type="Proteomes" id="UP000309340">
    <property type="component" value="Unassembled WGS sequence"/>
</dbReference>
<protein>
    <recommendedName>
        <fullName evidence="2">NTF2-like domain-containing protein</fullName>
    </recommendedName>
</protein>
<feature type="chain" id="PRO_5020726061" description="NTF2-like domain-containing protein" evidence="1">
    <location>
        <begin position="20"/>
        <end position="182"/>
    </location>
</feature>
<dbReference type="OrthoDB" id="5596743at2759"/>
<dbReference type="InterPro" id="IPR058645">
    <property type="entry name" value="NTF2-like_dom_7"/>
</dbReference>
<evidence type="ECO:0000259" key="2">
    <source>
        <dbReference type="Pfam" id="PF26534"/>
    </source>
</evidence>
<sequence length="182" mass="20049">MKFTTIPTMVALCLPFATAKVCLSQSDVTTLSTHFGDLVSGYTQKLANQTLTTNFMDYSESINTLIDSAGTTPNALLGLTFTSRANFETLSAAQPSVPFQVQNTWYNCDTITIRWLSTQSPQPVVGISVLQTVYRPRQGNATNFKINEVWAEFDSAAWLIDSGFTVTPPASNREKREVTFEA</sequence>
<proteinExistence type="predicted"/>
<dbReference type="EMBL" id="NAJQ01001342">
    <property type="protein sequence ID" value="TKA60500.1"/>
    <property type="molecule type" value="Genomic_DNA"/>
</dbReference>
<evidence type="ECO:0000313" key="4">
    <source>
        <dbReference type="Proteomes" id="UP000309340"/>
    </source>
</evidence>
<evidence type="ECO:0000256" key="1">
    <source>
        <dbReference type="SAM" id="SignalP"/>
    </source>
</evidence>
<organism evidence="3 4">
    <name type="scientific">Friedmanniomyces simplex</name>
    <dbReference type="NCBI Taxonomy" id="329884"/>
    <lineage>
        <taxon>Eukaryota</taxon>
        <taxon>Fungi</taxon>
        <taxon>Dikarya</taxon>
        <taxon>Ascomycota</taxon>
        <taxon>Pezizomycotina</taxon>
        <taxon>Dothideomycetes</taxon>
        <taxon>Dothideomycetidae</taxon>
        <taxon>Mycosphaerellales</taxon>
        <taxon>Teratosphaeriaceae</taxon>
        <taxon>Friedmanniomyces</taxon>
    </lineage>
</organism>
<dbReference type="Pfam" id="PF26534">
    <property type="entry name" value="NTF2_7"/>
    <property type="match status" value="1"/>
</dbReference>
<keyword evidence="4" id="KW-1185">Reference proteome</keyword>
<gene>
    <name evidence="3" type="ORF">B0A55_12242</name>
</gene>
<name>A0A4U0WCU1_9PEZI</name>
<keyword evidence="1" id="KW-0732">Signal</keyword>
<dbReference type="AlphaFoldDB" id="A0A4U0WCU1"/>
<feature type="signal peptide" evidence="1">
    <location>
        <begin position="1"/>
        <end position="19"/>
    </location>
</feature>
<reference evidence="3 4" key="1">
    <citation type="submission" date="2017-03" db="EMBL/GenBank/DDBJ databases">
        <title>Genomes of endolithic fungi from Antarctica.</title>
        <authorList>
            <person name="Coleine C."/>
            <person name="Masonjones S."/>
            <person name="Stajich J.E."/>
        </authorList>
    </citation>
    <scope>NUCLEOTIDE SEQUENCE [LARGE SCALE GENOMIC DNA]</scope>
    <source>
        <strain evidence="3 4">CCFEE 5184</strain>
    </source>
</reference>
<accession>A0A4U0WCU1</accession>
<feature type="domain" description="NTF2-like" evidence="2">
    <location>
        <begin position="22"/>
        <end position="164"/>
    </location>
</feature>
<evidence type="ECO:0000313" key="3">
    <source>
        <dbReference type="EMBL" id="TKA60500.1"/>
    </source>
</evidence>
<comment type="caution">
    <text evidence="3">The sequence shown here is derived from an EMBL/GenBank/DDBJ whole genome shotgun (WGS) entry which is preliminary data.</text>
</comment>